<accession>A0A286R9S5</accession>
<evidence type="ECO:0000313" key="3">
    <source>
        <dbReference type="Proteomes" id="UP000215086"/>
    </source>
</evidence>
<evidence type="ECO:0000313" key="2">
    <source>
        <dbReference type="EMBL" id="ASV72706.1"/>
    </source>
</evidence>
<keyword evidence="3" id="KW-1185">Reference proteome</keyword>
<organism evidence="2 3">
    <name type="scientific">Thermogutta terrifontis</name>
    <dbReference type="NCBI Taxonomy" id="1331910"/>
    <lineage>
        <taxon>Bacteria</taxon>
        <taxon>Pseudomonadati</taxon>
        <taxon>Planctomycetota</taxon>
        <taxon>Planctomycetia</taxon>
        <taxon>Pirellulales</taxon>
        <taxon>Thermoguttaceae</taxon>
        <taxon>Thermogutta</taxon>
    </lineage>
</organism>
<dbReference type="AlphaFoldDB" id="A0A286R9S5"/>
<evidence type="ECO:0000256" key="1">
    <source>
        <dbReference type="SAM" id="MobiDB-lite"/>
    </source>
</evidence>
<dbReference type="EMBL" id="CP018477">
    <property type="protein sequence ID" value="ASV72706.1"/>
    <property type="molecule type" value="Genomic_DNA"/>
</dbReference>
<proteinExistence type="predicted"/>
<name>A0A286R9S5_9BACT</name>
<reference evidence="2 3" key="1">
    <citation type="journal article" name="Front. Microbiol.">
        <title>Sugar Metabolism of the First Thermophilic Planctomycete Thermogutta terrifontis: Comparative Genomic and Transcriptomic Approaches.</title>
        <authorList>
            <person name="Elcheninov A.G."/>
            <person name="Menzel P."/>
            <person name="Gudbergsdottir S.R."/>
            <person name="Slesarev A.I."/>
            <person name="Kadnikov V.V."/>
            <person name="Krogh A."/>
            <person name="Bonch-Osmolovskaya E.A."/>
            <person name="Peng X."/>
            <person name="Kublanov I.V."/>
        </authorList>
    </citation>
    <scope>NUCLEOTIDE SEQUENCE [LARGE SCALE GENOMIC DNA]</scope>
    <source>
        <strain evidence="2 3">R1</strain>
    </source>
</reference>
<dbReference type="Proteomes" id="UP000215086">
    <property type="component" value="Chromosome"/>
</dbReference>
<dbReference type="KEGG" id="ttf:THTE_0104"/>
<gene>
    <name evidence="2" type="ORF">THTE_0104</name>
</gene>
<feature type="region of interest" description="Disordered" evidence="1">
    <location>
        <begin position="1"/>
        <end position="37"/>
    </location>
</feature>
<protein>
    <submittedName>
        <fullName evidence="2">Uncharacterized protein</fullName>
    </submittedName>
</protein>
<sequence>MWRDRMPGKGFLAQASGALTPGGMLSRSPATPPSKAA</sequence>